<keyword evidence="1" id="KW-0695">RNA-directed DNA polymerase</keyword>
<dbReference type="OrthoDB" id="7698997at2759"/>
<gene>
    <name evidence="1" type="ORF">RF55_16650</name>
</gene>
<keyword evidence="1" id="KW-0808">Transferase</keyword>
<keyword evidence="2" id="KW-1185">Reference proteome</keyword>
<accession>A0A0J7K3T7</accession>
<proteinExistence type="predicted"/>
<evidence type="ECO:0000313" key="1">
    <source>
        <dbReference type="EMBL" id="KMQ85058.1"/>
    </source>
</evidence>
<comment type="caution">
    <text evidence="1">The sequence shown here is derived from an EMBL/GenBank/DDBJ whole genome shotgun (WGS) entry which is preliminary data.</text>
</comment>
<keyword evidence="1" id="KW-0548">Nucleotidyltransferase</keyword>
<dbReference type="Proteomes" id="UP000036403">
    <property type="component" value="Unassembled WGS sequence"/>
</dbReference>
<name>A0A0J7K3T7_LASNI</name>
<protein>
    <submittedName>
        <fullName evidence="1">Rna-directed dna polymerase from mobile element jockey-like protein</fullName>
    </submittedName>
</protein>
<evidence type="ECO:0000313" key="2">
    <source>
        <dbReference type="Proteomes" id="UP000036403"/>
    </source>
</evidence>
<dbReference type="EMBL" id="LBMM01014765">
    <property type="protein sequence ID" value="KMQ85058.1"/>
    <property type="molecule type" value="Genomic_DNA"/>
</dbReference>
<organism evidence="1 2">
    <name type="scientific">Lasius niger</name>
    <name type="common">Black garden ant</name>
    <dbReference type="NCBI Taxonomy" id="67767"/>
    <lineage>
        <taxon>Eukaryota</taxon>
        <taxon>Metazoa</taxon>
        <taxon>Ecdysozoa</taxon>
        <taxon>Arthropoda</taxon>
        <taxon>Hexapoda</taxon>
        <taxon>Insecta</taxon>
        <taxon>Pterygota</taxon>
        <taxon>Neoptera</taxon>
        <taxon>Endopterygota</taxon>
        <taxon>Hymenoptera</taxon>
        <taxon>Apocrita</taxon>
        <taxon>Aculeata</taxon>
        <taxon>Formicoidea</taxon>
        <taxon>Formicidae</taxon>
        <taxon>Formicinae</taxon>
        <taxon>Lasius</taxon>
        <taxon>Lasius</taxon>
    </lineage>
</organism>
<dbReference type="GO" id="GO:0003964">
    <property type="term" value="F:RNA-directed DNA polymerase activity"/>
    <property type="evidence" value="ECO:0007669"/>
    <property type="project" value="UniProtKB-KW"/>
</dbReference>
<reference evidence="1 2" key="1">
    <citation type="submission" date="2015-04" db="EMBL/GenBank/DDBJ databases">
        <title>Lasius niger genome sequencing.</title>
        <authorList>
            <person name="Konorov E.A."/>
            <person name="Nikitin M.A."/>
            <person name="Kirill M.V."/>
            <person name="Chang P."/>
        </authorList>
    </citation>
    <scope>NUCLEOTIDE SEQUENCE [LARGE SCALE GENOMIC DNA]</scope>
    <source>
        <tissue evidence="1">Whole</tissue>
    </source>
</reference>
<dbReference type="PaxDb" id="67767-A0A0J7K3T7"/>
<dbReference type="AlphaFoldDB" id="A0A0J7K3T7"/>
<sequence length="83" mass="9996">MIFKKRKLRKQWQISRAPQDKMRFNKAVKELKKMLQEKKSKAIETYLQDLTLTEATDYSLWKATKKVMKHQQAKTPLRLDDSK</sequence>